<evidence type="ECO:0008006" key="3">
    <source>
        <dbReference type="Google" id="ProtNLM"/>
    </source>
</evidence>
<protein>
    <recommendedName>
        <fullName evidence="3">Transposase Tc1-like domain-containing protein</fullName>
    </recommendedName>
</protein>
<accession>K3WBR8</accession>
<dbReference type="Gene3D" id="3.30.420.10">
    <property type="entry name" value="Ribonuclease H-like superfamily/Ribonuclease H"/>
    <property type="match status" value="1"/>
</dbReference>
<dbReference type="InterPro" id="IPR036397">
    <property type="entry name" value="RNaseH_sf"/>
</dbReference>
<dbReference type="EnsemblProtists" id="PYU1_T002409">
    <property type="protein sequence ID" value="PYU1_T002409"/>
    <property type="gene ID" value="PYU1_G002406"/>
</dbReference>
<reference evidence="2" key="1">
    <citation type="journal article" date="2010" name="Genome Biol.">
        <title>Genome sequence of the necrotrophic plant pathogen Pythium ultimum reveals original pathogenicity mechanisms and effector repertoire.</title>
        <authorList>
            <person name="Levesque C.A."/>
            <person name="Brouwer H."/>
            <person name="Cano L."/>
            <person name="Hamilton J.P."/>
            <person name="Holt C."/>
            <person name="Huitema E."/>
            <person name="Raffaele S."/>
            <person name="Robideau G.P."/>
            <person name="Thines M."/>
            <person name="Win J."/>
            <person name="Zerillo M.M."/>
            <person name="Beakes G.W."/>
            <person name="Boore J.L."/>
            <person name="Busam D."/>
            <person name="Dumas B."/>
            <person name="Ferriera S."/>
            <person name="Fuerstenberg S.I."/>
            <person name="Gachon C.M."/>
            <person name="Gaulin E."/>
            <person name="Govers F."/>
            <person name="Grenville-Briggs L."/>
            <person name="Horner N."/>
            <person name="Hostetler J."/>
            <person name="Jiang R.H."/>
            <person name="Johnson J."/>
            <person name="Krajaejun T."/>
            <person name="Lin H."/>
            <person name="Meijer H.J."/>
            <person name="Moore B."/>
            <person name="Morris P."/>
            <person name="Phuntmart V."/>
            <person name="Puiu D."/>
            <person name="Shetty J."/>
            <person name="Stajich J.E."/>
            <person name="Tripathy S."/>
            <person name="Wawra S."/>
            <person name="van West P."/>
            <person name="Whitty B.R."/>
            <person name="Coutinho P.M."/>
            <person name="Henrissat B."/>
            <person name="Martin F."/>
            <person name="Thomas P.D."/>
            <person name="Tyler B.M."/>
            <person name="De Vries R.P."/>
            <person name="Kamoun S."/>
            <person name="Yandell M."/>
            <person name="Tisserat N."/>
            <person name="Buell C.R."/>
        </authorList>
    </citation>
    <scope>NUCLEOTIDE SEQUENCE</scope>
    <source>
        <strain evidence="2">DAOM:BR144</strain>
    </source>
</reference>
<dbReference type="AlphaFoldDB" id="K3WBR8"/>
<organism evidence="1 2">
    <name type="scientific">Globisporangium ultimum (strain ATCC 200006 / CBS 805.95 / DAOM BR144)</name>
    <name type="common">Pythium ultimum</name>
    <dbReference type="NCBI Taxonomy" id="431595"/>
    <lineage>
        <taxon>Eukaryota</taxon>
        <taxon>Sar</taxon>
        <taxon>Stramenopiles</taxon>
        <taxon>Oomycota</taxon>
        <taxon>Peronosporomycetes</taxon>
        <taxon>Pythiales</taxon>
        <taxon>Pythiaceae</taxon>
        <taxon>Globisporangium</taxon>
    </lineage>
</organism>
<dbReference type="GO" id="GO:0003676">
    <property type="term" value="F:nucleic acid binding"/>
    <property type="evidence" value="ECO:0007669"/>
    <property type="project" value="InterPro"/>
</dbReference>
<dbReference type="STRING" id="431595.K3WBR8"/>
<evidence type="ECO:0000313" key="1">
    <source>
        <dbReference type="EnsemblProtists" id="PYU1_T002409"/>
    </source>
</evidence>
<proteinExistence type="predicted"/>
<dbReference type="Proteomes" id="UP000019132">
    <property type="component" value="Unassembled WGS sequence"/>
</dbReference>
<dbReference type="HOGENOM" id="CLU_159635_0_0_1"/>
<reference evidence="1" key="3">
    <citation type="submission" date="2014-11" db="UniProtKB">
        <authorList>
            <consortium name="EnsemblProtists"/>
        </authorList>
    </citation>
    <scope>IDENTIFICATION</scope>
    <source>
        <strain evidence="1">DAOM BR144</strain>
    </source>
</reference>
<dbReference type="VEuPathDB" id="FungiDB:PYU1_G002406"/>
<name>K3WBR8_GLOUD</name>
<reference evidence="2" key="2">
    <citation type="submission" date="2010-04" db="EMBL/GenBank/DDBJ databases">
        <authorList>
            <person name="Buell R."/>
            <person name="Hamilton J."/>
            <person name="Hostetler J."/>
        </authorList>
    </citation>
    <scope>NUCLEOTIDE SEQUENCE [LARGE SCALE GENOMIC DNA]</scope>
    <source>
        <strain evidence="2">DAOM:BR144</strain>
    </source>
</reference>
<evidence type="ECO:0000313" key="2">
    <source>
        <dbReference type="Proteomes" id="UP000019132"/>
    </source>
</evidence>
<sequence length="105" mass="12222">MTIKTTRLLFREASKTGKSSSKLVYDLDLPVTSRRARQLLSRSGQFKFQKRKGAPMLTNAHKEKRVNWAMDHVDMGQKWDDVVFSDNKKLNLDGPDGFKFYWRGL</sequence>
<dbReference type="InParanoid" id="K3WBR8"/>
<keyword evidence="2" id="KW-1185">Reference proteome</keyword>
<dbReference type="eggNOG" id="ENOG502S3HB">
    <property type="taxonomic scope" value="Eukaryota"/>
</dbReference>